<evidence type="ECO:0000259" key="2">
    <source>
        <dbReference type="Pfam" id="PF01266"/>
    </source>
</evidence>
<feature type="domain" description="FAD dependent oxidoreductase" evidence="2">
    <location>
        <begin position="63"/>
        <end position="446"/>
    </location>
</feature>
<evidence type="ECO:0000313" key="4">
    <source>
        <dbReference type="Proteomes" id="UP000799772"/>
    </source>
</evidence>
<feature type="region of interest" description="Disordered" evidence="1">
    <location>
        <begin position="19"/>
        <end position="38"/>
    </location>
</feature>
<dbReference type="OrthoDB" id="429143at2759"/>
<name>A0A9P4IRI7_9PEZI</name>
<dbReference type="InterPro" id="IPR036188">
    <property type="entry name" value="FAD/NAD-bd_sf"/>
</dbReference>
<dbReference type="PANTHER" id="PTHR13847:SF129">
    <property type="entry name" value="FAD DEPENDENT OXIDOREDUCTASE"/>
    <property type="match status" value="1"/>
</dbReference>
<evidence type="ECO:0000256" key="1">
    <source>
        <dbReference type="SAM" id="MobiDB-lite"/>
    </source>
</evidence>
<evidence type="ECO:0000313" key="3">
    <source>
        <dbReference type="EMBL" id="KAF2104479.1"/>
    </source>
</evidence>
<dbReference type="EMBL" id="ML978121">
    <property type="protein sequence ID" value="KAF2104479.1"/>
    <property type="molecule type" value="Genomic_DNA"/>
</dbReference>
<dbReference type="InterPro" id="IPR006076">
    <property type="entry name" value="FAD-dep_OxRdtase"/>
</dbReference>
<reference evidence="3" key="1">
    <citation type="journal article" date="2020" name="Stud. Mycol.">
        <title>101 Dothideomycetes genomes: a test case for predicting lifestyles and emergence of pathogens.</title>
        <authorList>
            <person name="Haridas S."/>
            <person name="Albert R."/>
            <person name="Binder M."/>
            <person name="Bloem J."/>
            <person name="Labutti K."/>
            <person name="Salamov A."/>
            <person name="Andreopoulos B."/>
            <person name="Baker S."/>
            <person name="Barry K."/>
            <person name="Bills G."/>
            <person name="Bluhm B."/>
            <person name="Cannon C."/>
            <person name="Castanera R."/>
            <person name="Culley D."/>
            <person name="Daum C."/>
            <person name="Ezra D."/>
            <person name="Gonzalez J."/>
            <person name="Henrissat B."/>
            <person name="Kuo A."/>
            <person name="Liang C."/>
            <person name="Lipzen A."/>
            <person name="Lutzoni F."/>
            <person name="Magnuson J."/>
            <person name="Mondo S."/>
            <person name="Nolan M."/>
            <person name="Ohm R."/>
            <person name="Pangilinan J."/>
            <person name="Park H.-J."/>
            <person name="Ramirez L."/>
            <person name="Alfaro M."/>
            <person name="Sun H."/>
            <person name="Tritt A."/>
            <person name="Yoshinaga Y."/>
            <person name="Zwiers L.-H."/>
            <person name="Turgeon B."/>
            <person name="Goodwin S."/>
            <person name="Spatafora J."/>
            <person name="Crous P."/>
            <person name="Grigoriev I."/>
        </authorList>
    </citation>
    <scope>NUCLEOTIDE SEQUENCE</scope>
    <source>
        <strain evidence="3">CBS 133067</strain>
    </source>
</reference>
<sequence length="514" mass="56454">MLTALKQFWSYFVPRSSISSEEDSEDKPAGLPVPNSSKSFWHTEPSEFLLGHRTTNELPEYADVVIIGSGITGTSAARFLSEDDKGKKLKVLMLEAREACWGATGRNGGHCQPLLFDRSAEVALFELKNYDTVRSYISDNNVPCEWRTVTGCRTLWTPELLKDATSEVEQLKKDHPDIGARVSIITDPEDLKKHRIAGNAGCSGATLTNFAGSLWPYKYVAFILEKLVRSGFLNLQTSTPVKKLSVVSHVNDKARWVLHTDRGEMRARHVIIATNGYTSHIVHEFADLILPVRGEMSALLPPLGSARLPDSYGFVGAQGGDANRDDYLIQRPFEGVPNAAGHLMFGGGSAWAKLNAMGETDDSVIDEGAAKYLRTTLLEMMELGGTEQDVQELKAANQWTGIMGYSRDNHPWVGALPGKKGLWMSAGYTGHGMPNGTLCGKAVVDMLLADENGADMAKVQQDMVEKGDIPKLYLLTQERIDNARALPTVKTQYDEGHIGNFEAKQLNGNVKRLV</sequence>
<dbReference type="SUPFAM" id="SSF51905">
    <property type="entry name" value="FAD/NAD(P)-binding domain"/>
    <property type="match status" value="1"/>
</dbReference>
<dbReference type="Gene3D" id="3.50.50.60">
    <property type="entry name" value="FAD/NAD(P)-binding domain"/>
    <property type="match status" value="1"/>
</dbReference>
<comment type="caution">
    <text evidence="3">The sequence shown here is derived from an EMBL/GenBank/DDBJ whole genome shotgun (WGS) entry which is preliminary data.</text>
</comment>
<dbReference type="Gene3D" id="3.30.9.10">
    <property type="entry name" value="D-Amino Acid Oxidase, subunit A, domain 2"/>
    <property type="match status" value="1"/>
</dbReference>
<accession>A0A9P4IRI7</accession>
<proteinExistence type="predicted"/>
<dbReference type="Proteomes" id="UP000799772">
    <property type="component" value="Unassembled WGS sequence"/>
</dbReference>
<dbReference type="AlphaFoldDB" id="A0A9P4IRI7"/>
<protein>
    <submittedName>
        <fullName evidence="3">FAD dependent oxidoreductase-like protein</fullName>
    </submittedName>
</protein>
<organism evidence="3 4">
    <name type="scientific">Rhizodiscina lignyota</name>
    <dbReference type="NCBI Taxonomy" id="1504668"/>
    <lineage>
        <taxon>Eukaryota</taxon>
        <taxon>Fungi</taxon>
        <taxon>Dikarya</taxon>
        <taxon>Ascomycota</taxon>
        <taxon>Pezizomycotina</taxon>
        <taxon>Dothideomycetes</taxon>
        <taxon>Pleosporomycetidae</taxon>
        <taxon>Aulographales</taxon>
        <taxon>Rhizodiscinaceae</taxon>
        <taxon>Rhizodiscina</taxon>
    </lineage>
</organism>
<dbReference type="GO" id="GO:0005737">
    <property type="term" value="C:cytoplasm"/>
    <property type="evidence" value="ECO:0007669"/>
    <property type="project" value="TreeGrafter"/>
</dbReference>
<dbReference type="Pfam" id="PF01266">
    <property type="entry name" value="DAO"/>
    <property type="match status" value="1"/>
</dbReference>
<dbReference type="PANTHER" id="PTHR13847">
    <property type="entry name" value="SARCOSINE DEHYDROGENASE-RELATED"/>
    <property type="match status" value="1"/>
</dbReference>
<gene>
    <name evidence="3" type="ORF">NA57DRAFT_62980</name>
</gene>
<keyword evidence="4" id="KW-1185">Reference proteome</keyword>